<keyword evidence="3" id="KW-1185">Reference proteome</keyword>
<feature type="domain" description="AAA+ ATPase" evidence="1">
    <location>
        <begin position="43"/>
        <end position="320"/>
    </location>
</feature>
<sequence>MGRGLRYMKTVRTFNIAGPCRPDRHYMVPAGQRLPGFRALVDKQAYFVVHAPRQTGKTTTMKALARRLTEEGRYAALHFSCETARAFPEDVEQAVKGIWLAVEGAARLELPPALRPPAPVEVPPAGYLQTQLTRWAEACPRPLVLVFDEIDALTGSSLISVLSQLRAGFPDRPAAFPWSLVLCGARDVRDYKAASGGGPVRMGSSSPFNIKEESLRLGDFTEADVRDLYGQHADETGQPFAEEALARAFALAQGQPWLTNALAREVVEKMQIPVDQPITAAHIDAAKERVILARATHLDSLLARLEEGRVRRVLEPVLAGELTGGKTFDSDFEHAIDLGLVAPGLPVRIANPIYREIILRVLASSAEAAIDAEPQRYRTPEGRLDVDRLLRDFAEFWRQHGEIVVERVDYQEAAPQLVLMAFLHRVVNGGGVIEREVGVGRKRIDVLVRWPFVDGEGRRAEQRVAVEIKVWRDRDKKGDPLREGLGQLDEYLRRLGLDEGVLAIFDCRNAAGAIEERTRIEEARTAAGRRVAVLRG</sequence>
<dbReference type="Gene3D" id="3.40.50.300">
    <property type="entry name" value="P-loop containing nucleotide triphosphate hydrolases"/>
    <property type="match status" value="1"/>
</dbReference>
<dbReference type="SMART" id="SM00382">
    <property type="entry name" value="AAA"/>
    <property type="match status" value="1"/>
</dbReference>
<dbReference type="InterPro" id="IPR049945">
    <property type="entry name" value="AAA_22"/>
</dbReference>
<gene>
    <name evidence="2" type="ordered locus">sce5676</name>
</gene>
<dbReference type="GO" id="GO:0016887">
    <property type="term" value="F:ATP hydrolysis activity"/>
    <property type="evidence" value="ECO:0007669"/>
    <property type="project" value="InterPro"/>
</dbReference>
<dbReference type="Proteomes" id="UP000002139">
    <property type="component" value="Chromosome"/>
</dbReference>
<dbReference type="eggNOG" id="COG1373">
    <property type="taxonomic scope" value="Bacteria"/>
</dbReference>
<evidence type="ECO:0000313" key="3">
    <source>
        <dbReference type="Proteomes" id="UP000002139"/>
    </source>
</evidence>
<dbReference type="BioCyc" id="SCEL448385:SCE_RS29160-MONOMER"/>
<dbReference type="HOGENOM" id="CLU_039401_0_0_7"/>
<dbReference type="InterPro" id="IPR027417">
    <property type="entry name" value="P-loop_NTPase"/>
</dbReference>
<dbReference type="SUPFAM" id="SSF52540">
    <property type="entry name" value="P-loop containing nucleoside triphosphate hydrolases"/>
    <property type="match status" value="1"/>
</dbReference>
<dbReference type="STRING" id="448385.sce5676"/>
<reference evidence="2 3" key="1">
    <citation type="journal article" date="2007" name="Nat. Biotechnol.">
        <title>Complete genome sequence of the myxobacterium Sorangium cellulosum.</title>
        <authorList>
            <person name="Schneiker S."/>
            <person name="Perlova O."/>
            <person name="Kaiser O."/>
            <person name="Gerth K."/>
            <person name="Alici A."/>
            <person name="Altmeyer M.O."/>
            <person name="Bartels D."/>
            <person name="Bekel T."/>
            <person name="Beyer S."/>
            <person name="Bode E."/>
            <person name="Bode H.B."/>
            <person name="Bolten C.J."/>
            <person name="Choudhuri J.V."/>
            <person name="Doss S."/>
            <person name="Elnakady Y.A."/>
            <person name="Frank B."/>
            <person name="Gaigalat L."/>
            <person name="Goesmann A."/>
            <person name="Groeger C."/>
            <person name="Gross F."/>
            <person name="Jelsbak L."/>
            <person name="Jelsbak L."/>
            <person name="Kalinowski J."/>
            <person name="Kegler C."/>
            <person name="Knauber T."/>
            <person name="Konietzny S."/>
            <person name="Kopp M."/>
            <person name="Krause L."/>
            <person name="Krug D."/>
            <person name="Linke B."/>
            <person name="Mahmud T."/>
            <person name="Martinez-Arias R."/>
            <person name="McHardy A.C."/>
            <person name="Merai M."/>
            <person name="Meyer F."/>
            <person name="Mormann S."/>
            <person name="Munoz-Dorado J."/>
            <person name="Perez J."/>
            <person name="Pradella S."/>
            <person name="Rachid S."/>
            <person name="Raddatz G."/>
            <person name="Rosenau F."/>
            <person name="Rueckert C."/>
            <person name="Sasse F."/>
            <person name="Scharfe M."/>
            <person name="Schuster S.C."/>
            <person name="Suen G."/>
            <person name="Treuner-Lange A."/>
            <person name="Velicer G.J."/>
            <person name="Vorholter F.-J."/>
            <person name="Weissman K.J."/>
            <person name="Welch R.D."/>
            <person name="Wenzel S.C."/>
            <person name="Whitworth D.E."/>
            <person name="Wilhelm S."/>
            <person name="Wittmann C."/>
            <person name="Bloecker H."/>
            <person name="Puehler A."/>
            <person name="Mueller R."/>
        </authorList>
    </citation>
    <scope>NUCLEOTIDE SEQUENCE [LARGE SCALE GENOMIC DNA]</scope>
    <source>
        <strain evidence="3">So ce56</strain>
    </source>
</reference>
<name>A9G7C9_SORC5</name>
<proteinExistence type="predicted"/>
<dbReference type="KEGG" id="scl:sce5676"/>
<organism evidence="2 3">
    <name type="scientific">Sorangium cellulosum (strain So ce56)</name>
    <name type="common">Polyangium cellulosum (strain So ce56)</name>
    <dbReference type="NCBI Taxonomy" id="448385"/>
    <lineage>
        <taxon>Bacteria</taxon>
        <taxon>Pseudomonadati</taxon>
        <taxon>Myxococcota</taxon>
        <taxon>Polyangia</taxon>
        <taxon>Polyangiales</taxon>
        <taxon>Polyangiaceae</taxon>
        <taxon>Sorangium</taxon>
    </lineage>
</organism>
<accession>A9G7C9</accession>
<evidence type="ECO:0000259" key="1">
    <source>
        <dbReference type="SMART" id="SM00382"/>
    </source>
</evidence>
<dbReference type="EMBL" id="AM746676">
    <property type="protein sequence ID" value="CAN95839.1"/>
    <property type="molecule type" value="Genomic_DNA"/>
</dbReference>
<dbReference type="AlphaFoldDB" id="A9G7C9"/>
<evidence type="ECO:0000313" key="2">
    <source>
        <dbReference type="EMBL" id="CAN95839.1"/>
    </source>
</evidence>
<dbReference type="InterPro" id="IPR003593">
    <property type="entry name" value="AAA+_ATPase"/>
</dbReference>
<protein>
    <recommendedName>
        <fullName evidence="1">AAA+ ATPase domain-containing protein</fullName>
    </recommendedName>
</protein>
<dbReference type="Pfam" id="PF13401">
    <property type="entry name" value="AAA_22"/>
    <property type="match status" value="1"/>
</dbReference>